<comment type="caution">
    <text evidence="8">The sequence shown here is derived from an EMBL/GenBank/DDBJ whole genome shotgun (WGS) entry which is preliminary data.</text>
</comment>
<feature type="transmembrane region" description="Helical" evidence="6">
    <location>
        <begin position="312"/>
        <end position="339"/>
    </location>
</feature>
<evidence type="ECO:0000313" key="8">
    <source>
        <dbReference type="EMBL" id="RHZ66508.1"/>
    </source>
</evidence>
<feature type="transmembrane region" description="Helical" evidence="6">
    <location>
        <begin position="218"/>
        <end position="239"/>
    </location>
</feature>
<evidence type="ECO:0000259" key="7">
    <source>
        <dbReference type="PROSITE" id="PS50850"/>
    </source>
</evidence>
<sequence>MEKEQIKADLENAQRVSAIDEKQSVPIELGVFGETTIEQNGIKIHPQPTSDPLDPLNWSRLEKHTILGIVMFKYFLFTYITTTTVPSFPDLQSQFNISYSEVNWTVAIPALGLAVGPLFWTSFSDIYGRRTIFIIGTVIALASTIGVAVAGNYSGYMAGRFFQGFGVSPAATVGMAVVNDLFFDYERGQKLGLWVLAIDSGLLLGPTFGGFLNVVSAAWINWFNAILFAALLVLELLLMPETLYPRTTMLQRMPREGHKLPTSSDIEQSPAGENPVSMVSAAEPVIPRTKELGFFNIRPIPGMRHPKPWDSVVRFALTFRCPVVVLSVIGYCFLWYWWILSVITMVPAAYASYTPLIQGLLFLGLFLGTVTSEICCSGRLSDYIVERLAKRNGSLRVAEMRLWLVYPAILITTVGLIVWGVSIDKNYHWMVGQVAFFLFAAGVQIGNTVTSSYIIDSYPLQSTSVINFYAVFLNLSAFINPFFIAQWQATAGYTWTFTTQALIVVVAGTAVFALLHSRHTPVKQIRTQTDMPPSLTPCPSPLLLDDGLEPKPIPVQDLSDIPSAIRRILDHEPQTVLDHPFQRKIATLRDMGQFGARQRQLLLSNDIFTLPLMNMYEGMSGGPPNAPSAVTFNVKQQEAFRATTFVTAHRGLDRLKVSTMRLATTPSFFQQRMENILLPERLKFRFSKEKPLPLREYVARKVVLLREANIADESELVVRVWENLNPVLMNTPWIVSLSASSFRRSLLGLRGSSNRDPNHRLDGTLTPDALEKQMTHSISAGPRSRG</sequence>
<evidence type="ECO:0000256" key="1">
    <source>
        <dbReference type="ARBA" id="ARBA00004141"/>
    </source>
</evidence>
<dbReference type="AlphaFoldDB" id="A0A397HWX7"/>
<name>A0A397HWX7_ASPTH</name>
<feature type="transmembrane region" description="Helical" evidence="6">
    <location>
        <begin position="65"/>
        <end position="82"/>
    </location>
</feature>
<dbReference type="Gene3D" id="1.20.1250.20">
    <property type="entry name" value="MFS general substrate transporter like domains"/>
    <property type="match status" value="1"/>
</dbReference>
<protein>
    <recommendedName>
        <fullName evidence="7">Major facilitator superfamily (MFS) profile domain-containing protein</fullName>
    </recommendedName>
</protein>
<dbReference type="InterPro" id="IPR011701">
    <property type="entry name" value="MFS"/>
</dbReference>
<feature type="transmembrane region" description="Helical" evidence="6">
    <location>
        <begin position="467"/>
        <end position="487"/>
    </location>
</feature>
<evidence type="ECO:0000256" key="2">
    <source>
        <dbReference type="ARBA" id="ARBA00022692"/>
    </source>
</evidence>
<keyword evidence="2 6" id="KW-0812">Transmembrane</keyword>
<evidence type="ECO:0000256" key="6">
    <source>
        <dbReference type="SAM" id="Phobius"/>
    </source>
</evidence>
<feature type="transmembrane region" description="Helical" evidence="6">
    <location>
        <begin position="434"/>
        <end position="455"/>
    </location>
</feature>
<dbReference type="GeneID" id="38130833"/>
<reference evidence="8" key="1">
    <citation type="submission" date="2018-08" db="EMBL/GenBank/DDBJ databases">
        <title>Draft genome sequence of azole-resistant Aspergillus thermomutatus (Neosartorya pseudofischeri) strain HMR AF 39, isolated from a human nasal aspirate.</title>
        <authorList>
            <person name="Parent-Michaud M."/>
            <person name="Dufresne P.J."/>
            <person name="Fournier E."/>
            <person name="Martineau C."/>
            <person name="Moreira S."/>
            <person name="Perkins V."/>
            <person name="De Repentigny L."/>
            <person name="Dufresne S.F."/>
        </authorList>
    </citation>
    <scope>NUCLEOTIDE SEQUENCE [LARGE SCALE GENOMIC DNA]</scope>
    <source>
        <strain evidence="8">HMR AF 39</strain>
    </source>
</reference>
<dbReference type="RefSeq" id="XP_026618286.1">
    <property type="nucleotide sequence ID" value="XM_026762478.1"/>
</dbReference>
<gene>
    <name evidence="8" type="ORF">CDV56_108859</name>
</gene>
<evidence type="ECO:0000256" key="5">
    <source>
        <dbReference type="SAM" id="MobiDB-lite"/>
    </source>
</evidence>
<evidence type="ECO:0000256" key="3">
    <source>
        <dbReference type="ARBA" id="ARBA00022989"/>
    </source>
</evidence>
<feature type="domain" description="Major facilitator superfamily (MFS) profile" evidence="7">
    <location>
        <begin position="66"/>
        <end position="519"/>
    </location>
</feature>
<dbReference type="OrthoDB" id="2585655at2759"/>
<keyword evidence="4 6" id="KW-0472">Membrane</keyword>
<dbReference type="SUPFAM" id="SSF103473">
    <property type="entry name" value="MFS general substrate transporter"/>
    <property type="match status" value="1"/>
</dbReference>
<organism evidence="8 9">
    <name type="scientific">Aspergillus thermomutatus</name>
    <name type="common">Neosartorya pseudofischeri</name>
    <dbReference type="NCBI Taxonomy" id="41047"/>
    <lineage>
        <taxon>Eukaryota</taxon>
        <taxon>Fungi</taxon>
        <taxon>Dikarya</taxon>
        <taxon>Ascomycota</taxon>
        <taxon>Pezizomycotina</taxon>
        <taxon>Eurotiomycetes</taxon>
        <taxon>Eurotiomycetidae</taxon>
        <taxon>Eurotiales</taxon>
        <taxon>Aspergillaceae</taxon>
        <taxon>Aspergillus</taxon>
        <taxon>Aspergillus subgen. Fumigati</taxon>
    </lineage>
</organism>
<feature type="transmembrane region" description="Helical" evidence="6">
    <location>
        <begin position="402"/>
        <end position="422"/>
    </location>
</feature>
<accession>A0A397HWX7</accession>
<dbReference type="STRING" id="41047.A0A397HWX7"/>
<dbReference type="InterPro" id="IPR036259">
    <property type="entry name" value="MFS_trans_sf"/>
</dbReference>
<dbReference type="VEuPathDB" id="FungiDB:CDV56_108859"/>
<evidence type="ECO:0000256" key="4">
    <source>
        <dbReference type="ARBA" id="ARBA00023136"/>
    </source>
</evidence>
<keyword evidence="3 6" id="KW-1133">Transmembrane helix</keyword>
<feature type="region of interest" description="Disordered" evidence="5">
    <location>
        <begin position="753"/>
        <end position="786"/>
    </location>
</feature>
<dbReference type="Proteomes" id="UP000215305">
    <property type="component" value="Unassembled WGS sequence"/>
</dbReference>
<dbReference type="Pfam" id="PF07690">
    <property type="entry name" value="MFS_1"/>
    <property type="match status" value="1"/>
</dbReference>
<feature type="transmembrane region" description="Helical" evidence="6">
    <location>
        <begin position="161"/>
        <end position="179"/>
    </location>
</feature>
<feature type="transmembrane region" description="Helical" evidence="6">
    <location>
        <begin position="493"/>
        <end position="515"/>
    </location>
</feature>
<dbReference type="InterPro" id="IPR020846">
    <property type="entry name" value="MFS_dom"/>
</dbReference>
<dbReference type="GO" id="GO:0022857">
    <property type="term" value="F:transmembrane transporter activity"/>
    <property type="evidence" value="ECO:0007669"/>
    <property type="project" value="InterPro"/>
</dbReference>
<feature type="transmembrane region" description="Helical" evidence="6">
    <location>
        <begin position="102"/>
        <end position="120"/>
    </location>
</feature>
<feature type="transmembrane region" description="Helical" evidence="6">
    <location>
        <begin position="132"/>
        <end position="155"/>
    </location>
</feature>
<dbReference type="GO" id="GO:0005886">
    <property type="term" value="C:plasma membrane"/>
    <property type="evidence" value="ECO:0007669"/>
    <property type="project" value="TreeGrafter"/>
</dbReference>
<evidence type="ECO:0000313" key="9">
    <source>
        <dbReference type="Proteomes" id="UP000215305"/>
    </source>
</evidence>
<comment type="subcellular location">
    <subcellularLocation>
        <location evidence="1">Membrane</location>
        <topology evidence="1">Multi-pass membrane protein</topology>
    </subcellularLocation>
</comment>
<keyword evidence="9" id="KW-1185">Reference proteome</keyword>
<proteinExistence type="predicted"/>
<dbReference type="PANTHER" id="PTHR23502">
    <property type="entry name" value="MAJOR FACILITATOR SUPERFAMILY"/>
    <property type="match status" value="1"/>
</dbReference>
<feature type="transmembrane region" description="Helical" evidence="6">
    <location>
        <begin position="191"/>
        <end position="212"/>
    </location>
</feature>
<dbReference type="PROSITE" id="PS50850">
    <property type="entry name" value="MFS"/>
    <property type="match status" value="1"/>
</dbReference>
<dbReference type="PANTHER" id="PTHR23502:SF139">
    <property type="entry name" value="MAJOR FACILITATOR SUPERFAMILY (MFS) PROFILE DOMAIN-CONTAINING PROTEIN-RELATED"/>
    <property type="match status" value="1"/>
</dbReference>
<dbReference type="EMBL" id="NKHU02000011">
    <property type="protein sequence ID" value="RHZ66508.1"/>
    <property type="molecule type" value="Genomic_DNA"/>
</dbReference>
<feature type="transmembrane region" description="Helical" evidence="6">
    <location>
        <begin position="359"/>
        <end position="381"/>
    </location>
</feature>